<dbReference type="GO" id="GO:0003677">
    <property type="term" value="F:DNA binding"/>
    <property type="evidence" value="ECO:0007669"/>
    <property type="project" value="InterPro"/>
</dbReference>
<dbReference type="Proteomes" id="UP000672934">
    <property type="component" value="Unassembled WGS sequence"/>
</dbReference>
<reference evidence="2" key="1">
    <citation type="submission" date="2021-03" db="EMBL/GenBank/DDBJ databases">
        <authorList>
            <person name="Peeters C."/>
        </authorList>
    </citation>
    <scope>NUCLEOTIDE SEQUENCE</scope>
    <source>
        <strain evidence="2">LMG 31506</strain>
    </source>
</reference>
<evidence type="ECO:0008006" key="4">
    <source>
        <dbReference type="Google" id="ProtNLM"/>
    </source>
</evidence>
<keyword evidence="3" id="KW-1185">Reference proteome</keyword>
<proteinExistence type="predicted"/>
<accession>A0A916MSU0</accession>
<dbReference type="GO" id="GO:0015074">
    <property type="term" value="P:DNA integration"/>
    <property type="evidence" value="ECO:0007669"/>
    <property type="project" value="InterPro"/>
</dbReference>
<evidence type="ECO:0000313" key="2">
    <source>
        <dbReference type="EMBL" id="CAG2126519.1"/>
    </source>
</evidence>
<organism evidence="2 3">
    <name type="scientific">Cupriavidus yeoncheonensis</name>
    <dbReference type="NCBI Taxonomy" id="1462994"/>
    <lineage>
        <taxon>Bacteria</taxon>
        <taxon>Pseudomonadati</taxon>
        <taxon>Pseudomonadota</taxon>
        <taxon>Betaproteobacteria</taxon>
        <taxon>Burkholderiales</taxon>
        <taxon>Burkholderiaceae</taxon>
        <taxon>Cupriavidus</taxon>
    </lineage>
</organism>
<evidence type="ECO:0000313" key="3">
    <source>
        <dbReference type="Proteomes" id="UP000672934"/>
    </source>
</evidence>
<dbReference type="Gene3D" id="1.10.443.10">
    <property type="entry name" value="Intergrase catalytic core"/>
    <property type="match status" value="1"/>
</dbReference>
<dbReference type="AlphaFoldDB" id="A0A916MSU0"/>
<protein>
    <recommendedName>
        <fullName evidence="4">Integrase</fullName>
    </recommendedName>
</protein>
<gene>
    <name evidence="2" type="ORF">LMG31506_00003</name>
</gene>
<evidence type="ECO:0000256" key="1">
    <source>
        <dbReference type="ARBA" id="ARBA00023172"/>
    </source>
</evidence>
<dbReference type="SUPFAM" id="SSF56349">
    <property type="entry name" value="DNA breaking-rejoining enzymes"/>
    <property type="match status" value="1"/>
</dbReference>
<comment type="caution">
    <text evidence="2">The sequence shown here is derived from an EMBL/GenBank/DDBJ whole genome shotgun (WGS) entry which is preliminary data.</text>
</comment>
<name>A0A916MSU0_9BURK</name>
<keyword evidence="1" id="KW-0233">DNA recombination</keyword>
<sequence length="264" mass="30211">MLKKCGRGLSPLLDVPVCELDANRIAEWDKQARLSYEDSTVTSLRAMLKQILDFACRLDLLAQFPTDALPRLPLKPPRQFMELTRHDHWAILQELNTSAAAMRAARDRHNLDQVAHHRVQLPSLWEQTFVDHLPVIYIFLRETGAGYSQSMHMPWSDVDLPPKEWSVTSRSGCRWNLPLSDLAWETMSRWREQCPGLLVFPGKSPGGQALNIRPRWLHLLERAGLPLITLENLRRDFIERIADAGCHLPTAVLSDRPLPPPSLR</sequence>
<dbReference type="InterPro" id="IPR011010">
    <property type="entry name" value="DNA_brk_join_enz"/>
</dbReference>
<dbReference type="EMBL" id="CAJPUY010000001">
    <property type="protein sequence ID" value="CAG2126519.1"/>
    <property type="molecule type" value="Genomic_DNA"/>
</dbReference>
<dbReference type="GO" id="GO:0006310">
    <property type="term" value="P:DNA recombination"/>
    <property type="evidence" value="ECO:0007669"/>
    <property type="project" value="UniProtKB-KW"/>
</dbReference>
<dbReference type="InterPro" id="IPR013762">
    <property type="entry name" value="Integrase-like_cat_sf"/>
</dbReference>